<evidence type="ECO:0000256" key="1">
    <source>
        <dbReference type="SAM" id="MobiDB-lite"/>
    </source>
</evidence>
<feature type="compositionally biased region" description="Polar residues" evidence="1">
    <location>
        <begin position="157"/>
        <end position="171"/>
    </location>
</feature>
<accession>A0A2T7PVL1</accession>
<feature type="compositionally biased region" description="Basic residues" evidence="1">
    <location>
        <begin position="355"/>
        <end position="367"/>
    </location>
</feature>
<dbReference type="EMBL" id="PZQS01000001">
    <property type="protein sequence ID" value="PVD37417.1"/>
    <property type="molecule type" value="Genomic_DNA"/>
</dbReference>
<feature type="compositionally biased region" description="Polar residues" evidence="1">
    <location>
        <begin position="528"/>
        <end position="543"/>
    </location>
</feature>
<proteinExistence type="predicted"/>
<feature type="region of interest" description="Disordered" evidence="1">
    <location>
        <begin position="148"/>
        <end position="233"/>
    </location>
</feature>
<feature type="region of interest" description="Disordered" evidence="1">
    <location>
        <begin position="410"/>
        <end position="543"/>
    </location>
</feature>
<feature type="compositionally biased region" description="Low complexity" evidence="1">
    <location>
        <begin position="284"/>
        <end position="294"/>
    </location>
</feature>
<evidence type="ECO:0000313" key="2">
    <source>
        <dbReference type="EMBL" id="PVD37417.1"/>
    </source>
</evidence>
<feature type="compositionally biased region" description="Polar residues" evidence="1">
    <location>
        <begin position="55"/>
        <end position="66"/>
    </location>
</feature>
<feature type="compositionally biased region" description="Basic and acidic residues" evidence="1">
    <location>
        <begin position="204"/>
        <end position="213"/>
    </location>
</feature>
<feature type="compositionally biased region" description="Basic and acidic residues" evidence="1">
    <location>
        <begin position="518"/>
        <end position="527"/>
    </location>
</feature>
<dbReference type="AlphaFoldDB" id="A0A2T7PVL1"/>
<feature type="compositionally biased region" description="Polar residues" evidence="1">
    <location>
        <begin position="421"/>
        <end position="440"/>
    </location>
</feature>
<feature type="compositionally biased region" description="Low complexity" evidence="1">
    <location>
        <begin position="482"/>
        <end position="493"/>
    </location>
</feature>
<feature type="compositionally biased region" description="Low complexity" evidence="1">
    <location>
        <begin position="250"/>
        <end position="263"/>
    </location>
</feature>
<dbReference type="Proteomes" id="UP000245119">
    <property type="component" value="Linkage Group LG1"/>
</dbReference>
<feature type="compositionally biased region" description="Basic and acidic residues" evidence="1">
    <location>
        <begin position="322"/>
        <end position="332"/>
    </location>
</feature>
<feature type="compositionally biased region" description="Polar residues" evidence="1">
    <location>
        <begin position="181"/>
        <end position="190"/>
    </location>
</feature>
<evidence type="ECO:0000313" key="3">
    <source>
        <dbReference type="Proteomes" id="UP000245119"/>
    </source>
</evidence>
<sequence>MAALFFSKVGSRGVVISSPVNLSEHGVSITDIVQQSPVPVIISCGVEYDKESNKADSNGDASNASTPRRRTDAGSVSTPQTRAEADGVSTPRRSQRSHQASLGFLSRLQYPLKTHQLTKFHFTSDMLHAGSQPDSNIDEEVHLMDSEHAAKHHRSLRQSGKSSVQKVTTGKSAFDDKAASSRCQTSTTADPSAEEMYSPISNSDTEKSVDKRTSMRRPPPAEGSTAKYTSSTSTVAFGKKVASITKLDTSAPAVAASVTSQSPDHTERLNTSKKTRSAAQPFDSISRSSRRLSLTGKSTGEDDNTETDDKEDSNSHISMATDKSDCVWRDESPSGTGRVRVRIAPGSLAGDVGHAGRRGQGKRHKRVAIPKAHSTPCKDNKFVSKGKKQLASVTEKTDIFLEGRSADDAEKPEGGFLKISGRTSHQASHMRSAMAKSSMTILADRKKRQVSAASHQKEKQARLNISNRRSQKATRQEKTLTSISSASKSQSSSLGRRKRKHSIMSDDDVLSSTRQKNVHNDHSKSMQHENSASCSNLQKVPRSTNRYMLQSDTTWSSVYDDETFGEHTDPELNASDKLTRSNKAQQWVQRQQLAKVHKIQGDSITNMLAETEAQVICPPNEKRSNDVRKEALTLAVLDDRYQEAWI</sequence>
<gene>
    <name evidence="2" type="ORF">C0Q70_00007</name>
</gene>
<keyword evidence="3" id="KW-1185">Reference proteome</keyword>
<feature type="region of interest" description="Disordered" evidence="1">
    <location>
        <begin position="348"/>
        <end position="367"/>
    </location>
</feature>
<feature type="compositionally biased region" description="Acidic residues" evidence="1">
    <location>
        <begin position="301"/>
        <end position="311"/>
    </location>
</feature>
<feature type="region of interest" description="Disordered" evidence="1">
    <location>
        <begin position="51"/>
        <end position="99"/>
    </location>
</feature>
<name>A0A2T7PVL1_POMCA</name>
<comment type="caution">
    <text evidence="2">The sequence shown here is derived from an EMBL/GenBank/DDBJ whole genome shotgun (WGS) entry which is preliminary data.</text>
</comment>
<reference evidence="2 3" key="1">
    <citation type="submission" date="2018-04" db="EMBL/GenBank/DDBJ databases">
        <title>The genome of golden apple snail Pomacea canaliculata provides insight into stress tolerance and invasive adaptation.</title>
        <authorList>
            <person name="Liu C."/>
            <person name="Liu B."/>
            <person name="Ren Y."/>
            <person name="Zhang Y."/>
            <person name="Wang H."/>
            <person name="Li S."/>
            <person name="Jiang F."/>
            <person name="Yin L."/>
            <person name="Zhang G."/>
            <person name="Qian W."/>
            <person name="Fan W."/>
        </authorList>
    </citation>
    <scope>NUCLEOTIDE SEQUENCE [LARGE SCALE GENOMIC DNA]</scope>
    <source>
        <strain evidence="2">SZHN2017</strain>
        <tissue evidence="2">Muscle</tissue>
    </source>
</reference>
<feature type="region of interest" description="Disordered" evidence="1">
    <location>
        <begin position="250"/>
        <end position="338"/>
    </location>
</feature>
<protein>
    <submittedName>
        <fullName evidence="2">Uncharacterized protein</fullName>
    </submittedName>
</protein>
<organism evidence="2 3">
    <name type="scientific">Pomacea canaliculata</name>
    <name type="common">Golden apple snail</name>
    <dbReference type="NCBI Taxonomy" id="400727"/>
    <lineage>
        <taxon>Eukaryota</taxon>
        <taxon>Metazoa</taxon>
        <taxon>Spiralia</taxon>
        <taxon>Lophotrochozoa</taxon>
        <taxon>Mollusca</taxon>
        <taxon>Gastropoda</taxon>
        <taxon>Caenogastropoda</taxon>
        <taxon>Architaenioglossa</taxon>
        <taxon>Ampullarioidea</taxon>
        <taxon>Ampullariidae</taxon>
        <taxon>Pomacea</taxon>
    </lineage>
</organism>